<evidence type="ECO:0000313" key="1">
    <source>
        <dbReference type="EMBL" id="JAH39199.1"/>
    </source>
</evidence>
<organism evidence="1">
    <name type="scientific">Anguilla anguilla</name>
    <name type="common">European freshwater eel</name>
    <name type="synonym">Muraena anguilla</name>
    <dbReference type="NCBI Taxonomy" id="7936"/>
    <lineage>
        <taxon>Eukaryota</taxon>
        <taxon>Metazoa</taxon>
        <taxon>Chordata</taxon>
        <taxon>Craniata</taxon>
        <taxon>Vertebrata</taxon>
        <taxon>Euteleostomi</taxon>
        <taxon>Actinopterygii</taxon>
        <taxon>Neopterygii</taxon>
        <taxon>Teleostei</taxon>
        <taxon>Anguilliformes</taxon>
        <taxon>Anguillidae</taxon>
        <taxon>Anguilla</taxon>
    </lineage>
</organism>
<sequence length="13" mass="1511">MILIYDISMEAIV</sequence>
<dbReference type="EMBL" id="GBXM01069378">
    <property type="protein sequence ID" value="JAH39199.1"/>
    <property type="molecule type" value="Transcribed_RNA"/>
</dbReference>
<proteinExistence type="predicted"/>
<accession>A0A0E9SCT1</accession>
<protein>
    <submittedName>
        <fullName evidence="1">Uncharacterized protein</fullName>
    </submittedName>
</protein>
<name>A0A0E9SCT1_ANGAN</name>
<reference evidence="1" key="1">
    <citation type="submission" date="2014-11" db="EMBL/GenBank/DDBJ databases">
        <authorList>
            <person name="Amaro Gonzalez C."/>
        </authorList>
    </citation>
    <scope>NUCLEOTIDE SEQUENCE</scope>
</reference>
<reference evidence="1" key="2">
    <citation type="journal article" date="2015" name="Fish Shellfish Immunol.">
        <title>Early steps in the European eel (Anguilla anguilla)-Vibrio vulnificus interaction in the gills: Role of the RtxA13 toxin.</title>
        <authorList>
            <person name="Callol A."/>
            <person name="Pajuelo D."/>
            <person name="Ebbesson L."/>
            <person name="Teles M."/>
            <person name="MacKenzie S."/>
            <person name="Amaro C."/>
        </authorList>
    </citation>
    <scope>NUCLEOTIDE SEQUENCE</scope>
</reference>